<reference evidence="3 4" key="1">
    <citation type="submission" date="2018-11" db="EMBL/GenBank/DDBJ databases">
        <title>Genome sequence of Saitozyma podzolica DSM 27192.</title>
        <authorList>
            <person name="Aliyu H."/>
            <person name="Gorte O."/>
            <person name="Ochsenreither K."/>
        </authorList>
    </citation>
    <scope>NUCLEOTIDE SEQUENCE [LARGE SCALE GENOMIC DNA]</scope>
    <source>
        <strain evidence="3 4">DSM 27192</strain>
    </source>
</reference>
<evidence type="ECO:0008006" key="5">
    <source>
        <dbReference type="Google" id="ProtNLM"/>
    </source>
</evidence>
<dbReference type="AlphaFoldDB" id="A0A427XRJ5"/>
<name>A0A427XRJ5_9TREE</name>
<dbReference type="OrthoDB" id="10298265at2759"/>
<keyword evidence="4" id="KW-1185">Reference proteome</keyword>
<proteinExistence type="predicted"/>
<protein>
    <recommendedName>
        <fullName evidence="5">Peptidase A1 domain-containing protein</fullName>
    </recommendedName>
</protein>
<feature type="chain" id="PRO_5019259057" description="Peptidase A1 domain-containing protein" evidence="2">
    <location>
        <begin position="24"/>
        <end position="289"/>
    </location>
</feature>
<comment type="caution">
    <text evidence="3">The sequence shown here is derived from an EMBL/GenBank/DDBJ whole genome shotgun (WGS) entry which is preliminary data.</text>
</comment>
<evidence type="ECO:0000256" key="1">
    <source>
        <dbReference type="SAM" id="MobiDB-lite"/>
    </source>
</evidence>
<dbReference type="EMBL" id="RSCD01000030">
    <property type="protein sequence ID" value="RSH81435.1"/>
    <property type="molecule type" value="Genomic_DNA"/>
</dbReference>
<evidence type="ECO:0000313" key="3">
    <source>
        <dbReference type="EMBL" id="RSH81435.1"/>
    </source>
</evidence>
<keyword evidence="2" id="KW-0732">Signal</keyword>
<dbReference type="Proteomes" id="UP000279259">
    <property type="component" value="Unassembled WGS sequence"/>
</dbReference>
<feature type="signal peptide" evidence="2">
    <location>
        <begin position="1"/>
        <end position="23"/>
    </location>
</feature>
<evidence type="ECO:0000256" key="2">
    <source>
        <dbReference type="SAM" id="SignalP"/>
    </source>
</evidence>
<feature type="region of interest" description="Disordered" evidence="1">
    <location>
        <begin position="42"/>
        <end position="65"/>
    </location>
</feature>
<evidence type="ECO:0000313" key="4">
    <source>
        <dbReference type="Proteomes" id="UP000279259"/>
    </source>
</evidence>
<gene>
    <name evidence="3" type="ORF">EHS25_006791</name>
</gene>
<organism evidence="3 4">
    <name type="scientific">Saitozyma podzolica</name>
    <dbReference type="NCBI Taxonomy" id="1890683"/>
    <lineage>
        <taxon>Eukaryota</taxon>
        <taxon>Fungi</taxon>
        <taxon>Dikarya</taxon>
        <taxon>Basidiomycota</taxon>
        <taxon>Agaricomycotina</taxon>
        <taxon>Tremellomycetes</taxon>
        <taxon>Tremellales</taxon>
        <taxon>Trimorphomycetaceae</taxon>
        <taxon>Saitozyma</taxon>
    </lineage>
</organism>
<accession>A0A427XRJ5</accession>
<sequence>MRSRTLASLCSVAMLLGSSLTSANPIPANSTCNTNAECIRSGQPLLKPRSPSETRNLRPRQSGNPATTYKGYIQVADMTYVGSSIKYTPIGYLAFVEQDISGVADTIDGAVPIAFPASMFAADQGLTYANLMFDPTYVLPQNGLPNLAAVGPVYTTAGSEGYVQSPFPAGSYGSITAGSSAVPYGEGSVSINDPSFPPGYQPDPTGLETAIWSFDLTYGDLRIEWTDGKGGRTGVSTWFSTPVSPVFGKGQVFLSNAQTPTVNSGITNTTTNRQVVLLPYVPGVFGTAL</sequence>